<dbReference type="PANTHER" id="PTHR43265:SF1">
    <property type="entry name" value="ESTERASE ESTD"/>
    <property type="match status" value="1"/>
</dbReference>
<dbReference type="RefSeq" id="WP_231008726.1">
    <property type="nucleotide sequence ID" value="NZ_JAJNEC010000008.1"/>
</dbReference>
<keyword evidence="1" id="KW-0732">Signal</keyword>
<feature type="domain" description="AB hydrolase-1" evidence="2">
    <location>
        <begin position="183"/>
        <end position="398"/>
    </location>
</feature>
<evidence type="ECO:0000313" key="3">
    <source>
        <dbReference type="EMBL" id="MCD2426138.1"/>
    </source>
</evidence>
<evidence type="ECO:0000259" key="2">
    <source>
        <dbReference type="Pfam" id="PF00561"/>
    </source>
</evidence>
<protein>
    <submittedName>
        <fullName evidence="3">Alpha/beta hydrolase</fullName>
    </submittedName>
</protein>
<gene>
    <name evidence="3" type="ORF">LQ567_25360</name>
</gene>
<dbReference type="Pfam" id="PF00561">
    <property type="entry name" value="Abhydrolase_1"/>
    <property type="match status" value="1"/>
</dbReference>
<reference evidence="3 4" key="1">
    <citation type="submission" date="2021-11" db="EMBL/GenBank/DDBJ databases">
        <title>Genomic of Niabella pedocola.</title>
        <authorList>
            <person name="Wu T."/>
        </authorList>
    </citation>
    <scope>NUCLEOTIDE SEQUENCE [LARGE SCALE GENOMIC DNA]</scope>
    <source>
        <strain evidence="3 4">JCM 31011</strain>
    </source>
</reference>
<keyword evidence="3" id="KW-0378">Hydrolase</keyword>
<dbReference type="PANTHER" id="PTHR43265">
    <property type="entry name" value="ESTERASE ESTD"/>
    <property type="match status" value="1"/>
</dbReference>
<keyword evidence="4" id="KW-1185">Reference proteome</keyword>
<dbReference type="GO" id="GO:0016787">
    <property type="term" value="F:hydrolase activity"/>
    <property type="evidence" value="ECO:0007669"/>
    <property type="project" value="UniProtKB-KW"/>
</dbReference>
<evidence type="ECO:0000256" key="1">
    <source>
        <dbReference type="SAM" id="SignalP"/>
    </source>
</evidence>
<proteinExistence type="predicted"/>
<dbReference type="SUPFAM" id="SSF53474">
    <property type="entry name" value="alpha/beta-Hydrolases"/>
    <property type="match status" value="1"/>
</dbReference>
<comment type="caution">
    <text evidence="3">The sequence shown here is derived from an EMBL/GenBank/DDBJ whole genome shotgun (WGS) entry which is preliminary data.</text>
</comment>
<dbReference type="InterPro" id="IPR053145">
    <property type="entry name" value="AB_hydrolase_Est10"/>
</dbReference>
<name>A0ABS8PYJ7_9BACT</name>
<dbReference type="Proteomes" id="UP001199816">
    <property type="component" value="Unassembled WGS sequence"/>
</dbReference>
<dbReference type="Gene3D" id="3.40.50.1820">
    <property type="entry name" value="alpha/beta hydrolase"/>
    <property type="match status" value="1"/>
</dbReference>
<evidence type="ECO:0000313" key="4">
    <source>
        <dbReference type="Proteomes" id="UP001199816"/>
    </source>
</evidence>
<dbReference type="InterPro" id="IPR000073">
    <property type="entry name" value="AB_hydrolase_1"/>
</dbReference>
<feature type="signal peptide" evidence="1">
    <location>
        <begin position="1"/>
        <end position="18"/>
    </location>
</feature>
<feature type="chain" id="PRO_5047213739" evidence="1">
    <location>
        <begin position="19"/>
        <end position="454"/>
    </location>
</feature>
<sequence>MKYLLSFLICLGSAALSAQSVAGSWLGNLNLTNGVTLPLVIHIEQSADSLRSKMDSPAQSVKGLTVTRTSFANGTLQFELQSLHIQYTGNLQGDSIAGTFTQAGQQFPLVLKKNPNGNQPFYNRPQEPKPPFAYHSEDLYFKNEQQGNRLAGTLTTPENKKDYPVVVLITGSGPQDRNEELFGHKPFLVIADYFARHGIGTLRLDDRGVGGSDKGKDGATSADFATDISSAVDYLAARGYQRIGLVGHSEGGMIAPITAAANKKVTFIVSMAGPGIAIDSLMIRQLKATSNTQNTPEADLNTHVQVARKAYAFAKAYTGDSLGTDLADTLLQQFPQVPDMDRAMAQTISMPWFTYFIRFNPQDYIRQLKIPVLAINGSLDVQVDAGENLAGWKAGLKKAGNTSVEVKALDGLNHLFQRATTGAVTEYVQIEQTIAPEVLELMTNWILKNTGINH</sequence>
<accession>A0ABS8PYJ7</accession>
<dbReference type="InterPro" id="IPR029058">
    <property type="entry name" value="AB_hydrolase_fold"/>
</dbReference>
<organism evidence="3 4">
    <name type="scientific">Niabella pedocola</name>
    <dbReference type="NCBI Taxonomy" id="1752077"/>
    <lineage>
        <taxon>Bacteria</taxon>
        <taxon>Pseudomonadati</taxon>
        <taxon>Bacteroidota</taxon>
        <taxon>Chitinophagia</taxon>
        <taxon>Chitinophagales</taxon>
        <taxon>Chitinophagaceae</taxon>
        <taxon>Niabella</taxon>
    </lineage>
</organism>
<dbReference type="EMBL" id="JAJNEC010000008">
    <property type="protein sequence ID" value="MCD2426138.1"/>
    <property type="molecule type" value="Genomic_DNA"/>
</dbReference>